<name>A0ABV3SV35_9ACTN</name>
<dbReference type="EMBL" id="JBFPJR010000005">
    <property type="protein sequence ID" value="MEX0426801.1"/>
    <property type="molecule type" value="Genomic_DNA"/>
</dbReference>
<dbReference type="Pfam" id="PF01610">
    <property type="entry name" value="DDE_Tnp_ISL3"/>
    <property type="match status" value="1"/>
</dbReference>
<comment type="caution">
    <text evidence="2">The sequence shown here is derived from an EMBL/GenBank/DDBJ whole genome shotgun (WGS) entry which is preliminary data.</text>
</comment>
<accession>A0ABV3SV35</accession>
<dbReference type="InterPro" id="IPR002560">
    <property type="entry name" value="Transposase_DDE"/>
</dbReference>
<dbReference type="RefSeq" id="WP_367991575.1">
    <property type="nucleotide sequence ID" value="NZ_JBFPJR010000005.1"/>
</dbReference>
<protein>
    <submittedName>
        <fullName evidence="2">Transposase</fullName>
    </submittedName>
</protein>
<proteinExistence type="predicted"/>
<dbReference type="Proteomes" id="UP001556631">
    <property type="component" value="Unassembled WGS sequence"/>
</dbReference>
<evidence type="ECO:0000259" key="1">
    <source>
        <dbReference type="Pfam" id="PF01610"/>
    </source>
</evidence>
<organism evidence="2 3">
    <name type="scientific">Nocardioides eburneus</name>
    <dbReference type="NCBI Taxonomy" id="3231482"/>
    <lineage>
        <taxon>Bacteria</taxon>
        <taxon>Bacillati</taxon>
        <taxon>Actinomycetota</taxon>
        <taxon>Actinomycetes</taxon>
        <taxon>Propionibacteriales</taxon>
        <taxon>Nocardioidaceae</taxon>
        <taxon>Nocardioides</taxon>
    </lineage>
</organism>
<reference evidence="2 3" key="1">
    <citation type="submission" date="2024-07" db="EMBL/GenBank/DDBJ databases">
        <authorList>
            <person name="Lee S."/>
            <person name="Kang M."/>
        </authorList>
    </citation>
    <scope>NUCLEOTIDE SEQUENCE [LARGE SCALE GENOMIC DNA]</scope>
    <source>
        <strain evidence="2 3">DS6</strain>
    </source>
</reference>
<keyword evidence="3" id="KW-1185">Reference proteome</keyword>
<feature type="domain" description="Transposase IS204/IS1001/IS1096/IS1165 DDE" evidence="1">
    <location>
        <begin position="13"/>
        <end position="79"/>
    </location>
</feature>
<evidence type="ECO:0000313" key="3">
    <source>
        <dbReference type="Proteomes" id="UP001556631"/>
    </source>
</evidence>
<gene>
    <name evidence="2" type="ORF">AB3X52_04140</name>
</gene>
<sequence>MSRSPPSPLHGHKNAIDDQLEDSTAMLDAFHVVEPSTIAVDEARRRVQQEIHGRRGRKNVPLHGIRTVLRCGAKKLTDRR</sequence>
<evidence type="ECO:0000313" key="2">
    <source>
        <dbReference type="EMBL" id="MEX0426801.1"/>
    </source>
</evidence>